<reference evidence="2" key="1">
    <citation type="submission" date="2015-09" db="EMBL/GenBank/DDBJ databases">
        <authorList>
            <person name="Rodrigo-Torres L."/>
            <person name="Arahal D.R."/>
        </authorList>
    </citation>
    <scope>NUCLEOTIDE SEQUENCE [LARGE SCALE GENOMIC DNA]</scope>
    <source>
        <strain evidence="2">CECT 5091</strain>
    </source>
</reference>
<organism evidence="1 2">
    <name type="scientific">Ruegeria denitrificans</name>
    <dbReference type="NCBI Taxonomy" id="1715692"/>
    <lineage>
        <taxon>Bacteria</taxon>
        <taxon>Pseudomonadati</taxon>
        <taxon>Pseudomonadota</taxon>
        <taxon>Alphaproteobacteria</taxon>
        <taxon>Rhodobacterales</taxon>
        <taxon>Roseobacteraceae</taxon>
        <taxon>Ruegeria</taxon>
    </lineage>
</organism>
<dbReference type="EMBL" id="CYUD01000013">
    <property type="protein sequence ID" value="CUK14085.1"/>
    <property type="molecule type" value="Genomic_DNA"/>
</dbReference>
<evidence type="ECO:0000313" key="1">
    <source>
        <dbReference type="EMBL" id="CUK14085.1"/>
    </source>
</evidence>
<accession>A0A0P1II68</accession>
<proteinExistence type="predicted"/>
<keyword evidence="2" id="KW-1185">Reference proteome</keyword>
<gene>
    <name evidence="1" type="ORF">RUE5091_03730</name>
</gene>
<dbReference type="AlphaFoldDB" id="A0A0P1II68"/>
<dbReference type="Proteomes" id="UP000051260">
    <property type="component" value="Unassembled WGS sequence"/>
</dbReference>
<name>A0A0P1II68_9RHOB</name>
<evidence type="ECO:0000313" key="2">
    <source>
        <dbReference type="Proteomes" id="UP000051260"/>
    </source>
</evidence>
<protein>
    <submittedName>
        <fullName evidence="1">Uncharacterized protein</fullName>
    </submittedName>
</protein>
<sequence>MKTNSIFSRFKLTKTRPSGISKNDLSSEFGRRLPRIKKSELKALFHTVLEEKRDDLPPRRR</sequence>